<comment type="caution">
    <text evidence="1">The sequence shown here is derived from an EMBL/GenBank/DDBJ whole genome shotgun (WGS) entry which is preliminary data.</text>
</comment>
<sequence length="137" mass="14803">MLERDYITELISQFVEAVTRALRLAVEKGDPASCRAVEQQVADLIDLDAQTAMALSPDSLVTMLVLSGMGDSVASYVCYALDRVSRVYEEHGEEDLAGLRRLQSQAVGESFGCDPATPPEELASLDAELFGSTEEDA</sequence>
<organism evidence="1 2">
    <name type="scientific">Tractidigestivibacter scatoligenes</name>
    <name type="common">Olsenella scatoligenes</name>
    <dbReference type="NCBI Taxonomy" id="1299998"/>
    <lineage>
        <taxon>Bacteria</taxon>
        <taxon>Bacillati</taxon>
        <taxon>Actinomycetota</taxon>
        <taxon>Coriobacteriia</taxon>
        <taxon>Coriobacteriales</taxon>
        <taxon>Atopobiaceae</taxon>
        <taxon>Tractidigestivibacter</taxon>
    </lineage>
</organism>
<accession>A0A100YVQ6</accession>
<protein>
    <submittedName>
        <fullName evidence="1">Uncharacterized protein</fullName>
    </submittedName>
</protein>
<dbReference type="Proteomes" id="UP000054078">
    <property type="component" value="Unassembled WGS sequence"/>
</dbReference>
<dbReference type="OrthoDB" id="3186493at2"/>
<reference evidence="1 2" key="1">
    <citation type="submission" date="2015-12" db="EMBL/GenBank/DDBJ databases">
        <title>Draft Genome Sequence of Olsenella scatoligenes SK9K4T; a Producer of 3-Methylindole- (skatole) and 4-Methylphenol- (p-cresol) Isolated from Pig Feces.</title>
        <authorList>
            <person name="Li X."/>
            <person name="Borg B."/>
            <person name="Canibe N."/>
        </authorList>
    </citation>
    <scope>NUCLEOTIDE SEQUENCE [LARGE SCALE GENOMIC DNA]</scope>
    <source>
        <strain evidence="1 2">SK9K4</strain>
    </source>
</reference>
<evidence type="ECO:0000313" key="1">
    <source>
        <dbReference type="EMBL" id="KUH58576.1"/>
    </source>
</evidence>
<proteinExistence type="predicted"/>
<keyword evidence="2" id="KW-1185">Reference proteome</keyword>
<name>A0A100YVQ6_TRASO</name>
<dbReference type="EMBL" id="LOJF01000009">
    <property type="protein sequence ID" value="KUH58576.1"/>
    <property type="molecule type" value="Genomic_DNA"/>
</dbReference>
<dbReference type="AlphaFoldDB" id="A0A100YVQ6"/>
<gene>
    <name evidence="1" type="ORF">AUL39_06245</name>
</gene>
<evidence type="ECO:0000313" key="2">
    <source>
        <dbReference type="Proteomes" id="UP000054078"/>
    </source>
</evidence>
<dbReference type="STRING" id="1299998.AUL39_06245"/>
<dbReference type="RefSeq" id="WP_059054725.1">
    <property type="nucleotide sequence ID" value="NZ_LOJF01000009.1"/>
</dbReference>